<feature type="domain" description="Tox-HNH-HHH" evidence="1">
    <location>
        <begin position="2"/>
        <end position="70"/>
    </location>
</feature>
<keyword evidence="3" id="KW-1185">Reference proteome</keyword>
<dbReference type="InterPro" id="IPR028915">
    <property type="entry name" value="Tox-HNH-HHH_dom"/>
</dbReference>
<accession>A0ABT9ZGS4</accession>
<evidence type="ECO:0000313" key="2">
    <source>
        <dbReference type="EMBL" id="MDQ0231491.1"/>
    </source>
</evidence>
<gene>
    <name evidence="2" type="ORF">J2S19_002774</name>
</gene>
<evidence type="ECO:0000259" key="1">
    <source>
        <dbReference type="Pfam" id="PF15637"/>
    </source>
</evidence>
<evidence type="ECO:0000313" key="3">
    <source>
        <dbReference type="Proteomes" id="UP001234495"/>
    </source>
</evidence>
<proteinExistence type="predicted"/>
<dbReference type="Proteomes" id="UP001234495">
    <property type="component" value="Unassembled WGS sequence"/>
</dbReference>
<dbReference type="RefSeq" id="WP_370875144.1">
    <property type="nucleotide sequence ID" value="NZ_JAUSUD010000012.1"/>
</dbReference>
<protein>
    <recommendedName>
        <fullName evidence="1">Tox-HNH-HHH domain-containing protein</fullName>
    </recommendedName>
</protein>
<name>A0ABT9ZGS4_9BACI</name>
<dbReference type="EMBL" id="JAUSUD010000012">
    <property type="protein sequence ID" value="MDQ0231491.1"/>
    <property type="molecule type" value="Genomic_DNA"/>
</dbReference>
<sequence length="97" mass="11168">MKSNPEFWSVENTTLIKRGRVPKVDEQFLEHFPQYREYIQEPMRHHHIGEGGQAAALPKSLHPGYGGIHNVEKDWGITGVDDEIARRLDTFIKDSGR</sequence>
<reference evidence="2 3" key="1">
    <citation type="submission" date="2023-07" db="EMBL/GenBank/DDBJ databases">
        <title>Genomic Encyclopedia of Type Strains, Phase IV (KMG-IV): sequencing the most valuable type-strain genomes for metagenomic binning, comparative biology and taxonomic classification.</title>
        <authorList>
            <person name="Goeker M."/>
        </authorList>
    </citation>
    <scope>NUCLEOTIDE SEQUENCE [LARGE SCALE GENOMIC DNA]</scope>
    <source>
        <strain evidence="2 3">DSM 29005</strain>
    </source>
</reference>
<organism evidence="2 3">
    <name type="scientific">Metabacillus malikii</name>
    <dbReference type="NCBI Taxonomy" id="1504265"/>
    <lineage>
        <taxon>Bacteria</taxon>
        <taxon>Bacillati</taxon>
        <taxon>Bacillota</taxon>
        <taxon>Bacilli</taxon>
        <taxon>Bacillales</taxon>
        <taxon>Bacillaceae</taxon>
        <taxon>Metabacillus</taxon>
    </lineage>
</organism>
<dbReference type="Pfam" id="PF15637">
    <property type="entry name" value="Tox-HNH-HHH"/>
    <property type="match status" value="1"/>
</dbReference>
<comment type="caution">
    <text evidence="2">The sequence shown here is derived from an EMBL/GenBank/DDBJ whole genome shotgun (WGS) entry which is preliminary data.</text>
</comment>